<accession>F9Y3A4</accession>
<dbReference type="eggNOG" id="COG3773">
    <property type="taxonomic scope" value="Bacteria"/>
</dbReference>
<evidence type="ECO:0000313" key="3">
    <source>
        <dbReference type="Proteomes" id="UP000000692"/>
    </source>
</evidence>
<keyword evidence="2" id="KW-0378">Hydrolase</keyword>
<dbReference type="HOGENOM" id="CLU_086663_1_0_5"/>
<dbReference type="InterPro" id="IPR011105">
    <property type="entry name" value="Cell_wall_hydrolase_SleB"/>
</dbReference>
<gene>
    <name evidence="2" type="ordered locus">KVU_0506</name>
</gene>
<name>F9Y3A4_KETVW</name>
<dbReference type="Proteomes" id="UP000000692">
    <property type="component" value="Chromosome"/>
</dbReference>
<sequence>MGILVAGLAISPGHAGAEELVASRLGALLDQGDYSQTLEDEAVLNTPPVGSNRITPSAEAETDSLTSRIAAATASGDDQWACLAEALYFEARGETTEGIAAVAEVILNRVDSDGFPNTVCTVVNQRSASGRSCQFSYTCDGRPEVINERAAYRKVGQIARAMLDGAPRDLTNGATFYHTSAVSPRWSRVFERTASIGAHRFYRDPIRTASN</sequence>
<dbReference type="OrthoDB" id="9785345at2"/>
<dbReference type="GO" id="GO:0016787">
    <property type="term" value="F:hydrolase activity"/>
    <property type="evidence" value="ECO:0007669"/>
    <property type="project" value="UniProtKB-KW"/>
</dbReference>
<feature type="domain" description="Cell wall hydrolase SleB" evidence="1">
    <location>
        <begin position="93"/>
        <end position="202"/>
    </location>
</feature>
<organism evidence="2 3">
    <name type="scientific">Ketogulonicigenium vulgare (strain WSH-001)</name>
    <dbReference type="NCBI Taxonomy" id="759362"/>
    <lineage>
        <taxon>Bacteria</taxon>
        <taxon>Pseudomonadati</taxon>
        <taxon>Pseudomonadota</taxon>
        <taxon>Alphaproteobacteria</taxon>
        <taxon>Rhodobacterales</taxon>
        <taxon>Roseobacteraceae</taxon>
        <taxon>Ketogulonicigenium</taxon>
    </lineage>
</organism>
<proteinExistence type="predicted"/>
<evidence type="ECO:0000259" key="1">
    <source>
        <dbReference type="Pfam" id="PF07486"/>
    </source>
</evidence>
<keyword evidence="3" id="KW-1185">Reference proteome</keyword>
<dbReference type="Pfam" id="PF07486">
    <property type="entry name" value="Hydrolase_2"/>
    <property type="match status" value="1"/>
</dbReference>
<reference evidence="2 3" key="1">
    <citation type="journal article" date="2011" name="J. Bacteriol.">
        <title>Complete genome sequence of the industrial strain Ketogulonicigenium vulgare WSH-001.</title>
        <authorList>
            <person name="Liu L."/>
            <person name="Li Y."/>
            <person name="Zhang J."/>
            <person name="Zhou Z."/>
            <person name="Liu J."/>
            <person name="Li X."/>
            <person name="Zhou J."/>
            <person name="Du G."/>
            <person name="Wang L."/>
            <person name="Chen J."/>
        </authorList>
    </citation>
    <scope>NUCLEOTIDE SEQUENCE [LARGE SCALE GENOMIC DNA]</scope>
    <source>
        <strain evidence="2 3">WSH-001</strain>
    </source>
</reference>
<protein>
    <submittedName>
        <fullName evidence="2">Cell Wall Hydrolase family protein</fullName>
    </submittedName>
</protein>
<dbReference type="InterPro" id="IPR042047">
    <property type="entry name" value="SleB_dom1"/>
</dbReference>
<dbReference type="AlphaFoldDB" id="F9Y3A4"/>
<dbReference type="KEGG" id="kvl:KVU_0506"/>
<dbReference type="PATRIC" id="fig|759362.5.peg.531"/>
<dbReference type="EMBL" id="CP002018">
    <property type="protein sequence ID" value="AEM40345.1"/>
    <property type="molecule type" value="Genomic_DNA"/>
</dbReference>
<evidence type="ECO:0000313" key="2">
    <source>
        <dbReference type="EMBL" id="AEM40345.1"/>
    </source>
</evidence>
<dbReference type="Gene3D" id="1.10.10.2520">
    <property type="entry name" value="Cell wall hydrolase SleB, domain 1"/>
    <property type="match status" value="1"/>
</dbReference>